<dbReference type="NCBIfam" id="NF033682">
    <property type="entry name" value="retention_LapA"/>
    <property type="match status" value="1"/>
</dbReference>
<keyword evidence="3" id="KW-0732">Signal</keyword>
<protein>
    <submittedName>
        <fullName evidence="8">T1SS-143 domain-containing protein</fullName>
    </submittedName>
</protein>
<evidence type="ECO:0000313" key="9">
    <source>
        <dbReference type="Proteomes" id="UP000198629"/>
    </source>
</evidence>
<keyword evidence="2" id="KW-0964">Secreted</keyword>
<dbReference type="InterPro" id="IPR018511">
    <property type="entry name" value="Hemolysin-typ_Ca-bd_CS"/>
</dbReference>
<evidence type="ECO:0000256" key="4">
    <source>
        <dbReference type="ARBA" id="ARBA00022737"/>
    </source>
</evidence>
<feature type="region of interest" description="Disordered" evidence="6">
    <location>
        <begin position="562"/>
        <end position="585"/>
    </location>
</feature>
<evidence type="ECO:0000256" key="2">
    <source>
        <dbReference type="ARBA" id="ARBA00022525"/>
    </source>
</evidence>
<gene>
    <name evidence="8" type="ORF">SAMN05192566_1052</name>
</gene>
<sequence>MATVIGTVTKVQGMAIVVDANGNRHMLQVGEALHAGDKVITAGGASVDVKLANGETVNFAEAQTVKITDNLAQVDVSDVTENAVNQAVFDAVLVALNEGRDITEVLDSPAAGEAGSDGDASFVNLDRISESVGPATPYDGGSAFGEPTIETARQNYMYFPNSPTITNVVPGHPGPGGDTVVEGDTLVYTVTLSAAPQAATTYSFNLGGGTATAGDDYGTPTFSNGVTYNPANGTITVPPGVTSFTVTVPTIDDTVVDDHYDETLPLEIGGVTGTGHILDNDKPTVVTVDPGTPGVGGDTVVEGGTLHYTVTLSAATNTDTVYNFELGKAGDTATPGAGPDFDYDPAKVTFSNGVTYNAANHTITVPAGVTSFTVNVPTTDDTIVDAHYDETVSLTIGSVDGNGNVVSDTGTGHILDNDKPTVVTVEPGQPGVGDDAVVEGNNLVYTVTLSAQTNTATTYNFTLGGGTATEGLDYTVPPTFTNGVTYDAATGTITVPANVTSFTVTVPTKDDNIIEPDETVPLTISNTDNTHSVTGTGIIEDNDRGITLDAGSKTAVSEEGLANGIKDNTGSPDTTDSAQATGGFTLNGSNDGAVWSLQAPSAALTSGGQPVTWSVSPDGHTLTGSAGGNTVLTVTINDQGKYSIDLKAPLDHPDASKEDTVAANVGVSVTVNGVTQTTTLPVSVEDDAPVAQGGPVAVNNVDTNNVAPDVSLTNSHNLLGLVGASALNLIDLSTHSAFGATDANNNISKVELSYTGLISLGGLLGPREFSVSQALAAELGLKVDITYDPGFLGLIVPSSHLVITSLDGGPIDNLAINELLATVRLDGGAISVDVLNAVTITATDTQGASDSKTLGTLADANVLSNATTNPNLKEGDGGNNTLTGTTGDDQLYGHGGNDTLNGGDGNDLLRGGAGNDTLNGGAGNDILIGGTGNDTLTGGAGNDVFRWEKGDQGTAGTPAVDTVKDFTLGTDVIDLRSLLQGENLANLSSYVRVTVENGNTVLHISSTGGFTGGYSAGAEDQTIVLEGVNLQTTYGTTDSTQIVSDLVHSGNLVIDPAVATASGSFGAFGADGGHVQNIIVGGVTYTYNATTNAVTTSGTSPAVTGYGYDANSHELTVTTAKGETITVNMQNGEYLYNGSRPLVTGESTSLGFTLIDNDGDTSSSSLQFNGSGQPTITTVAPGVGHDIVVEGNDLVYNVTLSSATGAPATYSFNLGGGTASSADYDSTKITFSNGVTYNAANHTITVPAGVSGFTVTVPTVDDTIVESLYETLPLEIGGAVGTGIIQDNDKPNVITVEPGQPGVGDDAVVEGNNLVYTVTLSAQTNTATTYNFTLGGGTATQGDDYTVPPTFSNGVTYNAANGTITVPAGVTSFTVTVPTVDDTVVEALNETVPLTLSNPDGSHVVTGTGIIIDNDKPNVITVEPGHPGAGDDAVVEGVSLVYTVTLSAETNVPTTYNFTLGGGTATAGSDYTVPPTFNNGVTYNAANGTITVPAGVTSFTVTVPTVDDQIIESSETVPLTISNPDGTHSVTGTGTILDNDSTTTTITVNGTPTTTDDSVVEGNTLTFEVSLGKVADHDMTHTFSLGGSVTPGLDYDPSKVTFSNGVTYDSATGKITVPAGVKDFVVTVPTIDDVLIENPETLTLTVDGVTGTGTVLDNDSTTTTITVNGTPSTTDDSVVEGNTLTFEVSLGKAADHVMTHTFTIGGSATSGLDYAALTSANFSNGVTYNSANNTITVPAGVKDFVVTVPTIDDVLIENPETLTLTVDGVTGTGTILDNDSTTTTITVNGTPTTTDDHVVEGNTLTFEVSLGKAADHAMTHTFSLGGSVTPGLDYDPSKVTFSNGVTYNSANNTITVPAGVKDFVVTVPTIDDVLIENTETLTLTVDGVTGTGYVDDNDSTTTTITVNGTPTTTDDSVVEGKTLTFEVGLGKAADHAMTHTFTIGGTATSGLDYAALTSANFSNGVTYNAVNGTITVPAGVKDFVVTVPTIDDVLIENPETLTLTVDGVTGTGTILDNDSTTTTITVNGTPSTTDDSVVEGNTLTFEVGLGKAADHAMTHTFTIGGTATSGLDYAALTSANFSNGVTYNAANGTITVPAGVKDFVVTVPTIDDVLIENPETLTLTVDGVTGTGTILDNDRGITLDAGSKMAVSEEGLANGIKDNAGSTDTTDSAQATGGFTLNGSNDGAKWSLQAPSDSLTSGGKPVTWSLSSDGHTLTGSAGGSTVLTVTINDQGKYNINLIAPLDHPNGNTEDTVAANVGVSVTVNGITQTTTLPVSIEDDSPVAKDQTIVATNSTNTNLLITLDISTSMDTRDGVNGATRLASAIQSIKNLLAKYDDMGDVKVALVVFSDAANTKQLGSGWVTVAEAEALLNGISTKGSTNYDAALNKAMSAFDSTGKLDNAQNVSYLFTDGEPNLGLGGSGTLSGSETSSQSDRGIDTAEEKIWTDFLNQHDINSYAIGMGSSTSTTNLNPIAYNGQTSTNTNGIVVTSYSQLDNALSQTISSPVNGSLVEGGGFGADGGYVKSITVGSVTYTFNASNGSITPSQSGSTYSYDSSSHKLSVTTDKGVLIVDMDDGAFTFTPKDTNVTGSAQFGYTLSDRDGDVGSATLTVTMAKSTALPAVAPDVGNALNASGLVTIPGLLNVDLLNFASRQAFTASDVNNNIQTVTIDYAALVGVALGANFLNYSSAVASELGLKVTYDQGSFLGLGAHGQMVITALDGGTLDNLKLNEFLSTVKTNAAVGVGVLDHFTITATDSTNLHDSASSTNLVNIDLLSSNNNTTIISGTDGNDTKTGTTGDDIIYGYAGNDTLNGGDGNDILRGGAGNDTLNGGNGNDILIGGKGDDTLTGGAGVDVFKWDRGDDGIAGTPARDTITDFNTGTISNGGDVLDVRDLLQGENSSNLTNYIHFEKSVSGGVTSTVINISSNGGYAGDAHNVGGAFNSGHTTQQIVLTGVDLTSGQTTDAQIIANLMAQQKLVTD</sequence>
<dbReference type="GO" id="GO:0016020">
    <property type="term" value="C:membrane"/>
    <property type="evidence" value="ECO:0007669"/>
    <property type="project" value="InterPro"/>
</dbReference>
<dbReference type="Pfam" id="PF00353">
    <property type="entry name" value="HemolysinCabind"/>
    <property type="match status" value="4"/>
</dbReference>
<dbReference type="Gene3D" id="2.150.10.10">
    <property type="entry name" value="Serralysin-like metalloprotease, C-terminal"/>
    <property type="match status" value="3"/>
</dbReference>
<dbReference type="GO" id="GO:0007154">
    <property type="term" value="P:cell communication"/>
    <property type="evidence" value="ECO:0007669"/>
    <property type="project" value="InterPro"/>
</dbReference>
<dbReference type="SMART" id="SM00327">
    <property type="entry name" value="VWA"/>
    <property type="match status" value="1"/>
</dbReference>
<feature type="compositionally biased region" description="Polar residues" evidence="6">
    <location>
        <begin position="2164"/>
        <end position="2185"/>
    </location>
</feature>
<dbReference type="NCBIfam" id="TIGR03661">
    <property type="entry name" value="T1SS_VCA0849"/>
    <property type="match status" value="2"/>
</dbReference>
<keyword evidence="4" id="KW-0677">Repeat</keyword>
<evidence type="ECO:0000256" key="1">
    <source>
        <dbReference type="ARBA" id="ARBA00004613"/>
    </source>
</evidence>
<proteinExistence type="predicted"/>
<dbReference type="STRING" id="492660.SAMN05192566_1052"/>
<dbReference type="EMBL" id="FNFX01000002">
    <property type="protein sequence ID" value="SDK36056.1"/>
    <property type="molecule type" value="Genomic_DNA"/>
</dbReference>
<dbReference type="Gene3D" id="3.40.50.410">
    <property type="entry name" value="von Willebrand factor, type A domain"/>
    <property type="match status" value="1"/>
</dbReference>
<feature type="domain" description="VWFA" evidence="7">
    <location>
        <begin position="2300"/>
        <end position="2504"/>
    </location>
</feature>
<evidence type="ECO:0000313" key="8">
    <source>
        <dbReference type="EMBL" id="SDK36056.1"/>
    </source>
</evidence>
<keyword evidence="9" id="KW-1185">Reference proteome</keyword>
<dbReference type="InterPro" id="IPR003644">
    <property type="entry name" value="Calx_beta"/>
</dbReference>
<dbReference type="InterPro" id="IPR011049">
    <property type="entry name" value="Serralysin-like_metalloprot_C"/>
</dbReference>
<dbReference type="PRINTS" id="PR00313">
    <property type="entry name" value="CABNDNGRPT"/>
</dbReference>
<dbReference type="PANTHER" id="PTHR38340">
    <property type="entry name" value="S-LAYER PROTEIN"/>
    <property type="match status" value="1"/>
</dbReference>
<dbReference type="PANTHER" id="PTHR38340:SF1">
    <property type="entry name" value="S-LAYER PROTEIN"/>
    <property type="match status" value="1"/>
</dbReference>
<dbReference type="InterPro" id="IPR001343">
    <property type="entry name" value="Hemolysn_Ca-bd"/>
</dbReference>
<organism evidence="8 9">
    <name type="scientific">Methylophilus rhizosphaerae</name>
    <dbReference type="NCBI Taxonomy" id="492660"/>
    <lineage>
        <taxon>Bacteria</taxon>
        <taxon>Pseudomonadati</taxon>
        <taxon>Pseudomonadota</taxon>
        <taxon>Betaproteobacteria</taxon>
        <taxon>Nitrosomonadales</taxon>
        <taxon>Methylophilaceae</taxon>
        <taxon>Methylophilus</taxon>
    </lineage>
</organism>
<evidence type="ECO:0000259" key="7">
    <source>
        <dbReference type="PROSITE" id="PS50234"/>
    </source>
</evidence>
<dbReference type="PROSITE" id="PS00330">
    <property type="entry name" value="HEMOLYSIN_CALCIUM"/>
    <property type="match status" value="7"/>
</dbReference>
<keyword evidence="5" id="KW-0106">Calcium</keyword>
<feature type="region of interest" description="Disordered" evidence="6">
    <location>
        <begin position="866"/>
        <end position="899"/>
    </location>
</feature>
<dbReference type="GO" id="GO:0005576">
    <property type="term" value="C:extracellular region"/>
    <property type="evidence" value="ECO:0007669"/>
    <property type="project" value="UniProtKB-SubCell"/>
</dbReference>
<dbReference type="InterPro" id="IPR002035">
    <property type="entry name" value="VWF_A"/>
</dbReference>
<feature type="region of interest" description="Disordered" evidence="6">
    <location>
        <begin position="2159"/>
        <end position="2203"/>
    </location>
</feature>
<dbReference type="SUPFAM" id="SSF53300">
    <property type="entry name" value="vWA-like"/>
    <property type="match status" value="1"/>
</dbReference>
<dbReference type="Pfam" id="PF13519">
    <property type="entry name" value="VWA_2"/>
    <property type="match status" value="1"/>
</dbReference>
<evidence type="ECO:0000256" key="3">
    <source>
        <dbReference type="ARBA" id="ARBA00022729"/>
    </source>
</evidence>
<dbReference type="InterPro" id="IPR019960">
    <property type="entry name" value="T1SS_VCA0849"/>
</dbReference>
<reference evidence="9" key="1">
    <citation type="submission" date="2016-10" db="EMBL/GenBank/DDBJ databases">
        <authorList>
            <person name="Varghese N."/>
            <person name="Submissions S."/>
        </authorList>
    </citation>
    <scope>NUCLEOTIDE SEQUENCE [LARGE SCALE GENOMIC DNA]</scope>
    <source>
        <strain evidence="9">CBMB127</strain>
    </source>
</reference>
<dbReference type="Proteomes" id="UP000198629">
    <property type="component" value="Unassembled WGS sequence"/>
</dbReference>
<comment type="subcellular location">
    <subcellularLocation>
        <location evidence="1">Secreted</location>
    </subcellularLocation>
</comment>
<accession>A0A1G9B911</accession>
<dbReference type="Pfam" id="PF03160">
    <property type="entry name" value="Calx-beta"/>
    <property type="match status" value="10"/>
</dbReference>
<dbReference type="InterPro" id="IPR047777">
    <property type="entry name" value="LapA-like_RM"/>
</dbReference>
<dbReference type="InterPro" id="IPR036465">
    <property type="entry name" value="vWFA_dom_sf"/>
</dbReference>
<dbReference type="SUPFAM" id="SSF141072">
    <property type="entry name" value="CalX-like"/>
    <property type="match status" value="11"/>
</dbReference>
<dbReference type="SUPFAM" id="SSF51120">
    <property type="entry name" value="beta-Roll"/>
    <property type="match status" value="2"/>
</dbReference>
<dbReference type="CDD" id="cd00198">
    <property type="entry name" value="vWFA"/>
    <property type="match status" value="1"/>
</dbReference>
<dbReference type="InterPro" id="IPR050557">
    <property type="entry name" value="RTX_toxin/Mannuronan_C5-epim"/>
</dbReference>
<feature type="compositionally biased region" description="Polar residues" evidence="6">
    <location>
        <begin position="566"/>
        <end position="585"/>
    </location>
</feature>
<feature type="compositionally biased region" description="Low complexity" evidence="6">
    <location>
        <begin position="879"/>
        <end position="889"/>
    </location>
</feature>
<dbReference type="GO" id="GO:0005509">
    <property type="term" value="F:calcium ion binding"/>
    <property type="evidence" value="ECO:0007669"/>
    <property type="project" value="InterPro"/>
</dbReference>
<dbReference type="PROSITE" id="PS50234">
    <property type="entry name" value="VWFA"/>
    <property type="match status" value="1"/>
</dbReference>
<dbReference type="InterPro" id="IPR038081">
    <property type="entry name" value="CalX-like_sf"/>
</dbReference>
<dbReference type="Gene3D" id="2.60.40.2030">
    <property type="match status" value="11"/>
</dbReference>
<evidence type="ECO:0000256" key="6">
    <source>
        <dbReference type="SAM" id="MobiDB-lite"/>
    </source>
</evidence>
<evidence type="ECO:0000256" key="5">
    <source>
        <dbReference type="ARBA" id="ARBA00022837"/>
    </source>
</evidence>
<name>A0A1G9B911_9PROT</name>
<dbReference type="RefSeq" id="WP_091471064.1">
    <property type="nucleotide sequence ID" value="NZ_FNFX01000002.1"/>
</dbReference>